<name>A0A366FM82_9HYPH</name>
<organism evidence="1 2">
    <name type="scientific">Roseiarcus fermentans</name>
    <dbReference type="NCBI Taxonomy" id="1473586"/>
    <lineage>
        <taxon>Bacteria</taxon>
        <taxon>Pseudomonadati</taxon>
        <taxon>Pseudomonadota</taxon>
        <taxon>Alphaproteobacteria</taxon>
        <taxon>Hyphomicrobiales</taxon>
        <taxon>Roseiarcaceae</taxon>
        <taxon>Roseiarcus</taxon>
    </lineage>
</organism>
<dbReference type="OrthoDB" id="425753at2"/>
<gene>
    <name evidence="1" type="ORF">DFR50_10717</name>
</gene>
<dbReference type="Gene3D" id="1.20.1220.20">
    <property type="entry name" value="Uncharcterised protein PF01724"/>
    <property type="match status" value="1"/>
</dbReference>
<dbReference type="AlphaFoldDB" id="A0A366FM82"/>
<protein>
    <submittedName>
        <fullName evidence="1">Uncharacterized protein DUF29</fullName>
    </submittedName>
</protein>
<comment type="caution">
    <text evidence="1">The sequence shown here is derived from an EMBL/GenBank/DDBJ whole genome shotgun (WGS) entry which is preliminary data.</text>
</comment>
<dbReference type="Pfam" id="PF01724">
    <property type="entry name" value="DUF29"/>
    <property type="match status" value="1"/>
</dbReference>
<evidence type="ECO:0000313" key="2">
    <source>
        <dbReference type="Proteomes" id="UP000253529"/>
    </source>
</evidence>
<dbReference type="PANTHER" id="PTHR34235">
    <property type="entry name" value="SLR1203 PROTEIN-RELATED"/>
    <property type="match status" value="1"/>
</dbReference>
<dbReference type="InterPro" id="IPR002636">
    <property type="entry name" value="DUF29"/>
</dbReference>
<reference evidence="1 2" key="1">
    <citation type="submission" date="2018-06" db="EMBL/GenBank/DDBJ databases">
        <title>Genomic Encyclopedia of Type Strains, Phase IV (KMG-IV): sequencing the most valuable type-strain genomes for metagenomic binning, comparative biology and taxonomic classification.</title>
        <authorList>
            <person name="Goeker M."/>
        </authorList>
    </citation>
    <scope>NUCLEOTIDE SEQUENCE [LARGE SCALE GENOMIC DNA]</scope>
    <source>
        <strain evidence="1 2">DSM 24875</strain>
    </source>
</reference>
<evidence type="ECO:0000313" key="1">
    <source>
        <dbReference type="EMBL" id="RBP15748.1"/>
    </source>
</evidence>
<dbReference type="EMBL" id="QNRK01000007">
    <property type="protein sequence ID" value="RBP15748.1"/>
    <property type="molecule type" value="Genomic_DNA"/>
</dbReference>
<accession>A0A366FM82</accession>
<sequence>MTDYETDLHEWTKAQADALRRRASNELDWDNLAEEIETLGRSDRHQIESRLENLILHLLKWRYQPESQCGSWRGSIFEARHRLERLLADSPSLRSYPAEYLARAYPYARTKALEETGLLRLPDDCPWTVDEILSPDFLP</sequence>
<proteinExistence type="predicted"/>
<dbReference type="Proteomes" id="UP000253529">
    <property type="component" value="Unassembled WGS sequence"/>
</dbReference>
<dbReference type="RefSeq" id="WP_113888581.1">
    <property type="nucleotide sequence ID" value="NZ_QNRK01000007.1"/>
</dbReference>
<keyword evidence="2" id="KW-1185">Reference proteome</keyword>